<sequence>METKAEGPTDSHSKAQSGDQSALQTSEGTGEGRPGKRGPSLTASCSTTLLPLPTDTEVFKISFLLTNDHICFSFPVLLILLKVYFFGMNIFFTLDLFSMRKMQED</sequence>
<feature type="compositionally biased region" description="Polar residues" evidence="1">
    <location>
        <begin position="14"/>
        <end position="28"/>
    </location>
</feature>
<comment type="caution">
    <text evidence="3">The sequence shown here is derived from an EMBL/GenBank/DDBJ whole genome shotgun (WGS) entry which is preliminary data.</text>
</comment>
<keyword evidence="4" id="KW-1185">Reference proteome</keyword>
<keyword evidence="2" id="KW-0812">Transmembrane</keyword>
<evidence type="ECO:0000313" key="4">
    <source>
        <dbReference type="Proteomes" id="UP001434883"/>
    </source>
</evidence>
<feature type="compositionally biased region" description="Basic and acidic residues" evidence="1">
    <location>
        <begin position="1"/>
        <end position="13"/>
    </location>
</feature>
<reference evidence="3 4" key="1">
    <citation type="submission" date="2021-06" db="EMBL/GenBank/DDBJ databases">
        <authorList>
            <person name="Palmer J.M."/>
        </authorList>
    </citation>
    <scope>NUCLEOTIDE SEQUENCE [LARGE SCALE GENOMIC DNA]</scope>
    <source>
        <strain evidence="3 4">XC_2019</strain>
        <tissue evidence="3">Muscle</tissue>
    </source>
</reference>
<evidence type="ECO:0000256" key="1">
    <source>
        <dbReference type="SAM" id="MobiDB-lite"/>
    </source>
</evidence>
<dbReference type="EMBL" id="JAHRIN010033741">
    <property type="protein sequence ID" value="MEQ2202490.1"/>
    <property type="molecule type" value="Genomic_DNA"/>
</dbReference>
<gene>
    <name evidence="3" type="ORF">XENOCAPTIV_003156</name>
</gene>
<keyword evidence="2" id="KW-0472">Membrane</keyword>
<feature type="region of interest" description="Disordered" evidence="1">
    <location>
        <begin position="1"/>
        <end position="42"/>
    </location>
</feature>
<evidence type="ECO:0000256" key="2">
    <source>
        <dbReference type="SAM" id="Phobius"/>
    </source>
</evidence>
<organism evidence="3 4">
    <name type="scientific">Xenoophorus captivus</name>
    <dbReference type="NCBI Taxonomy" id="1517983"/>
    <lineage>
        <taxon>Eukaryota</taxon>
        <taxon>Metazoa</taxon>
        <taxon>Chordata</taxon>
        <taxon>Craniata</taxon>
        <taxon>Vertebrata</taxon>
        <taxon>Euteleostomi</taxon>
        <taxon>Actinopterygii</taxon>
        <taxon>Neopterygii</taxon>
        <taxon>Teleostei</taxon>
        <taxon>Neoteleostei</taxon>
        <taxon>Acanthomorphata</taxon>
        <taxon>Ovalentaria</taxon>
        <taxon>Atherinomorphae</taxon>
        <taxon>Cyprinodontiformes</taxon>
        <taxon>Goodeidae</taxon>
        <taxon>Xenoophorus</taxon>
    </lineage>
</organism>
<keyword evidence="2" id="KW-1133">Transmembrane helix</keyword>
<dbReference type="Proteomes" id="UP001434883">
    <property type="component" value="Unassembled WGS sequence"/>
</dbReference>
<feature type="transmembrane region" description="Helical" evidence="2">
    <location>
        <begin position="72"/>
        <end position="92"/>
    </location>
</feature>
<protein>
    <submittedName>
        <fullName evidence="3">Uncharacterized protein</fullName>
    </submittedName>
</protein>
<name>A0ABV0R2Z3_9TELE</name>
<accession>A0ABV0R2Z3</accession>
<proteinExistence type="predicted"/>
<evidence type="ECO:0000313" key="3">
    <source>
        <dbReference type="EMBL" id="MEQ2202490.1"/>
    </source>
</evidence>